<feature type="compositionally biased region" description="Polar residues" evidence="16">
    <location>
        <begin position="1"/>
        <end position="13"/>
    </location>
</feature>
<dbReference type="OrthoDB" id="62120at2759"/>
<keyword evidence="6" id="KW-0735">Signal-anchor</keyword>
<dbReference type="GO" id="GO:0004338">
    <property type="term" value="F:glucan exo-1,3-beta-glucosidase activity"/>
    <property type="evidence" value="ECO:0007669"/>
    <property type="project" value="UniProtKB-EC"/>
</dbReference>
<evidence type="ECO:0000256" key="17">
    <source>
        <dbReference type="SAM" id="Phobius"/>
    </source>
</evidence>
<comment type="function">
    <text evidence="13">Glucosidase involved in the degradation of cellulosic biomass. Active on lichenan.</text>
</comment>
<dbReference type="PANTHER" id="PTHR31297:SF34">
    <property type="entry name" value="GLUCAN 1,3-BETA-GLUCOSIDASE 2"/>
    <property type="match status" value="1"/>
</dbReference>
<dbReference type="GO" id="GO:0071555">
    <property type="term" value="P:cell wall organization"/>
    <property type="evidence" value="ECO:0007669"/>
    <property type="project" value="UniProtKB-KW"/>
</dbReference>
<evidence type="ECO:0000256" key="5">
    <source>
        <dbReference type="ARBA" id="ARBA00022801"/>
    </source>
</evidence>
<protein>
    <recommendedName>
        <fullName evidence="14">glucan 1,3-beta-glucosidase</fullName>
        <ecNumber evidence="14">3.2.1.58</ecNumber>
    </recommendedName>
    <alternativeName>
        <fullName evidence="15">Exo-1,3-beta-glucanase D</fullName>
    </alternativeName>
</protein>
<evidence type="ECO:0000256" key="9">
    <source>
        <dbReference type="ARBA" id="ARBA00023180"/>
    </source>
</evidence>
<keyword evidence="5 19" id="KW-0378">Hydrolase</keyword>
<dbReference type="PANTHER" id="PTHR31297">
    <property type="entry name" value="GLUCAN ENDO-1,6-BETA-GLUCOSIDASE B"/>
    <property type="match status" value="1"/>
</dbReference>
<dbReference type="GO" id="GO:0009986">
    <property type="term" value="C:cell surface"/>
    <property type="evidence" value="ECO:0007669"/>
    <property type="project" value="TreeGrafter"/>
</dbReference>
<sequence>MSEPTVRNLQPSESRYEPLPFDGLSPPATPVNESLALPMQELPAGAARPRFQGTALREDGSMMRDSFASSTFNAGGSVNSSVYALNPAGAAGGSTLSSTYLASYRDDPNADYQDESPEPTYASKAGPGYLEEKRAAYLSPRSQSKKWAIIGGGVLLLVIIGVAVAVPIILNKNKDGSTSDSSSDSGNNSSSGPADTGSRNVVTGGDGSSVTMEDGTTFTYTNKFGGYWYFDPEDPFNNGARAQSWTPALNETFKYGVDAIRGVPALYEPYANASISAVDEWTLSENMRADTANGGINQLEDHYKTFITEQDFAEIAAAGLNFVRIPLPYWAIETRGDEPFLAKTCWTYFLKAIEWARKYGIRINLDLHALPGSQNGWNHSGRLGTVNVLNGPMGYANAQRSLDYIRILAEFISQPQYKDVVVIFGITNEPQAPVTGADPLQRFYLEAYNIVRRAGGTGEGNGPMVSYHDGFLGLGNWAGFLPGADRIAMDLHPYLCFGGQSADPVSSFVNTPCTSWANNMNDSMSAFGLSAAGEFSNAINDCGLYVNGVNLGTRFEGTYTGDFPRVGSCDTVLDWQNWDDNTKQQYRELALSSMDALQNWFFWTWKIGNSSVYNTVMAPHWSYQLGLQNGWMPTDPRESVGRCGATHLFAGPLAPSATGGTGADTIPASVSESLVWPPPTLSNAGAIADLPSYTPTGAVPTLPAPTFTATSAHATSTIDAGNGWFNAQDTDGLMTDIAGCNYLDPWVGPTAAPPSPLCSANVAVRNAEVTGVPLHRR</sequence>
<dbReference type="GO" id="GO:0009251">
    <property type="term" value="P:glucan catabolic process"/>
    <property type="evidence" value="ECO:0007669"/>
    <property type="project" value="TreeGrafter"/>
</dbReference>
<dbReference type="GO" id="GO:0005886">
    <property type="term" value="C:plasma membrane"/>
    <property type="evidence" value="ECO:0007669"/>
    <property type="project" value="UniProtKB-SubCell"/>
</dbReference>
<feature type="compositionally biased region" description="Low complexity" evidence="16">
    <location>
        <begin position="178"/>
        <end position="192"/>
    </location>
</feature>
<gene>
    <name evidence="19" type="ORF">A7U60_g8893</name>
</gene>
<evidence type="ECO:0000259" key="18">
    <source>
        <dbReference type="Pfam" id="PF00150"/>
    </source>
</evidence>
<evidence type="ECO:0000256" key="12">
    <source>
        <dbReference type="ARBA" id="ARBA00036824"/>
    </source>
</evidence>
<feature type="region of interest" description="Disordered" evidence="16">
    <location>
        <begin position="174"/>
        <end position="212"/>
    </location>
</feature>
<keyword evidence="7 17" id="KW-1133">Transmembrane helix</keyword>
<dbReference type="GO" id="GO:0005576">
    <property type="term" value="C:extracellular region"/>
    <property type="evidence" value="ECO:0007669"/>
    <property type="project" value="TreeGrafter"/>
</dbReference>
<evidence type="ECO:0000256" key="3">
    <source>
        <dbReference type="ARBA" id="ARBA00022475"/>
    </source>
</evidence>
<dbReference type="AlphaFoldDB" id="A0A9Q5HQR5"/>
<evidence type="ECO:0000313" key="19">
    <source>
        <dbReference type="EMBL" id="OCB84216.1"/>
    </source>
</evidence>
<evidence type="ECO:0000256" key="2">
    <source>
        <dbReference type="ARBA" id="ARBA00005641"/>
    </source>
</evidence>
<evidence type="ECO:0000256" key="8">
    <source>
        <dbReference type="ARBA" id="ARBA00023136"/>
    </source>
</evidence>
<evidence type="ECO:0000256" key="14">
    <source>
        <dbReference type="ARBA" id="ARBA00038929"/>
    </source>
</evidence>
<keyword evidence="20" id="KW-1185">Reference proteome</keyword>
<keyword evidence="3" id="KW-1003">Cell membrane</keyword>
<evidence type="ECO:0000256" key="10">
    <source>
        <dbReference type="ARBA" id="ARBA00023295"/>
    </source>
</evidence>
<dbReference type="InterPro" id="IPR050386">
    <property type="entry name" value="Glycosyl_hydrolase_5"/>
</dbReference>
<dbReference type="EMBL" id="LNZH02000216">
    <property type="protein sequence ID" value="OCB84216.1"/>
    <property type="molecule type" value="Genomic_DNA"/>
</dbReference>
<keyword evidence="4 17" id="KW-0812">Transmembrane</keyword>
<evidence type="ECO:0000256" key="16">
    <source>
        <dbReference type="SAM" id="MobiDB-lite"/>
    </source>
</evidence>
<keyword evidence="9" id="KW-0325">Glycoprotein</keyword>
<evidence type="ECO:0000256" key="7">
    <source>
        <dbReference type="ARBA" id="ARBA00022989"/>
    </source>
</evidence>
<feature type="region of interest" description="Disordered" evidence="16">
    <location>
        <begin position="1"/>
        <end position="32"/>
    </location>
</feature>
<dbReference type="Pfam" id="PF00150">
    <property type="entry name" value="Cellulase"/>
    <property type="match status" value="1"/>
</dbReference>
<organism evidence="19 20">
    <name type="scientific">Sanghuangporus baumii</name>
    <name type="common">Phellinus baumii</name>
    <dbReference type="NCBI Taxonomy" id="108892"/>
    <lineage>
        <taxon>Eukaryota</taxon>
        <taxon>Fungi</taxon>
        <taxon>Dikarya</taxon>
        <taxon>Basidiomycota</taxon>
        <taxon>Agaricomycotina</taxon>
        <taxon>Agaricomycetes</taxon>
        <taxon>Hymenochaetales</taxon>
        <taxon>Hymenochaetaceae</taxon>
        <taxon>Sanghuangporus</taxon>
    </lineage>
</organism>
<evidence type="ECO:0000256" key="1">
    <source>
        <dbReference type="ARBA" id="ARBA00004401"/>
    </source>
</evidence>
<name>A0A9Q5HQR5_SANBA</name>
<evidence type="ECO:0000256" key="4">
    <source>
        <dbReference type="ARBA" id="ARBA00022692"/>
    </source>
</evidence>
<dbReference type="EC" id="3.2.1.58" evidence="14"/>
<comment type="catalytic activity">
    <reaction evidence="12">
        <text>Successive hydrolysis of beta-D-glucose units from the non-reducing ends of (1-&gt;3)-beta-D-glucans, releasing alpha-glucose.</text>
        <dbReference type="EC" id="3.2.1.58"/>
    </reaction>
</comment>
<evidence type="ECO:0000256" key="6">
    <source>
        <dbReference type="ARBA" id="ARBA00022968"/>
    </source>
</evidence>
<evidence type="ECO:0000256" key="13">
    <source>
        <dbReference type="ARBA" id="ARBA00037126"/>
    </source>
</evidence>
<evidence type="ECO:0000256" key="15">
    <source>
        <dbReference type="ARBA" id="ARBA00041260"/>
    </source>
</evidence>
<dbReference type="InterPro" id="IPR001547">
    <property type="entry name" value="Glyco_hydro_5"/>
</dbReference>
<dbReference type="Gene3D" id="3.20.20.80">
    <property type="entry name" value="Glycosidases"/>
    <property type="match status" value="1"/>
</dbReference>
<feature type="region of interest" description="Disordered" evidence="16">
    <location>
        <begin position="105"/>
        <end position="126"/>
    </location>
</feature>
<evidence type="ECO:0000256" key="11">
    <source>
        <dbReference type="ARBA" id="ARBA00023316"/>
    </source>
</evidence>
<keyword evidence="10" id="KW-0326">Glycosidase</keyword>
<dbReference type="Proteomes" id="UP000757232">
    <property type="component" value="Unassembled WGS sequence"/>
</dbReference>
<keyword evidence="11" id="KW-0961">Cell wall biogenesis/degradation</keyword>
<feature type="domain" description="Glycoside hydrolase family 5" evidence="18">
    <location>
        <begin position="296"/>
        <end position="495"/>
    </location>
</feature>
<proteinExistence type="inferred from homology"/>
<comment type="similarity">
    <text evidence="2">Belongs to the glycosyl hydrolase 5 (cellulase A) family.</text>
</comment>
<comment type="caution">
    <text evidence="19">The sequence shown here is derived from an EMBL/GenBank/DDBJ whole genome shotgun (WGS) entry which is preliminary data.</text>
</comment>
<evidence type="ECO:0000313" key="20">
    <source>
        <dbReference type="Proteomes" id="UP000757232"/>
    </source>
</evidence>
<comment type="subcellular location">
    <subcellularLocation>
        <location evidence="1">Cell membrane</location>
        <topology evidence="1">Single-pass type II membrane protein</topology>
    </subcellularLocation>
</comment>
<reference evidence="19" key="1">
    <citation type="submission" date="2016-06" db="EMBL/GenBank/DDBJ databases">
        <title>Draft Genome sequence of the fungus Inonotus baumii.</title>
        <authorList>
            <person name="Zhu H."/>
            <person name="Lin W."/>
        </authorList>
    </citation>
    <scope>NUCLEOTIDE SEQUENCE</scope>
    <source>
        <strain evidence="19">821</strain>
    </source>
</reference>
<feature type="transmembrane region" description="Helical" evidence="17">
    <location>
        <begin position="147"/>
        <end position="170"/>
    </location>
</feature>
<accession>A0A9Q5HQR5</accession>
<keyword evidence="8 17" id="KW-0472">Membrane</keyword>
<dbReference type="InterPro" id="IPR017853">
    <property type="entry name" value="GH"/>
</dbReference>
<dbReference type="SUPFAM" id="SSF51445">
    <property type="entry name" value="(Trans)glycosidases"/>
    <property type="match status" value="1"/>
</dbReference>